<dbReference type="OrthoDB" id="10284642at2759"/>
<dbReference type="GeneID" id="25362249"/>
<dbReference type="HOGENOM" id="CLU_2922244_0_0_1"/>
<dbReference type="AlphaFoldDB" id="A0A074ZLM7"/>
<dbReference type="Proteomes" id="UP000030641">
    <property type="component" value="Unassembled WGS sequence"/>
</dbReference>
<proteinExistence type="predicted"/>
<dbReference type="InParanoid" id="A0A074ZLM7"/>
<reference evidence="1 2" key="1">
    <citation type="journal article" date="2014" name="BMC Genomics">
        <title>Genome sequencing of four Aureobasidium pullulans varieties: biotechnological potential, stress tolerance, and description of new species.</title>
        <authorList>
            <person name="Gostin Ar C."/>
            <person name="Ohm R.A."/>
            <person name="Kogej T."/>
            <person name="Sonjak S."/>
            <person name="Turk M."/>
            <person name="Zajc J."/>
            <person name="Zalar P."/>
            <person name="Grube M."/>
            <person name="Sun H."/>
            <person name="Han J."/>
            <person name="Sharma A."/>
            <person name="Chiniquy J."/>
            <person name="Ngan C.Y."/>
            <person name="Lipzen A."/>
            <person name="Barry K."/>
            <person name="Grigoriev I.V."/>
            <person name="Gunde-Cimerman N."/>
        </authorList>
    </citation>
    <scope>NUCLEOTIDE SEQUENCE [LARGE SCALE GENOMIC DNA]</scope>
    <source>
        <strain evidence="1 2">EXF-2481</strain>
    </source>
</reference>
<dbReference type="RefSeq" id="XP_013348349.1">
    <property type="nucleotide sequence ID" value="XM_013492895.1"/>
</dbReference>
<dbReference type="EMBL" id="KL584750">
    <property type="protein sequence ID" value="KEQ99321.1"/>
    <property type="molecule type" value="Genomic_DNA"/>
</dbReference>
<keyword evidence="2" id="KW-1185">Reference proteome</keyword>
<organism evidence="1 2">
    <name type="scientific">Aureobasidium subglaciale (strain EXF-2481)</name>
    <name type="common">Aureobasidium pullulans var. subglaciale</name>
    <dbReference type="NCBI Taxonomy" id="1043005"/>
    <lineage>
        <taxon>Eukaryota</taxon>
        <taxon>Fungi</taxon>
        <taxon>Dikarya</taxon>
        <taxon>Ascomycota</taxon>
        <taxon>Pezizomycotina</taxon>
        <taxon>Dothideomycetes</taxon>
        <taxon>Dothideomycetidae</taxon>
        <taxon>Dothideales</taxon>
        <taxon>Saccotheciaceae</taxon>
        <taxon>Aureobasidium</taxon>
    </lineage>
</organism>
<gene>
    <name evidence="1" type="ORF">AUEXF2481DRAFT_170910</name>
</gene>
<evidence type="ECO:0000313" key="1">
    <source>
        <dbReference type="EMBL" id="KEQ99321.1"/>
    </source>
</evidence>
<protein>
    <submittedName>
        <fullName evidence="1">Uncharacterized protein</fullName>
    </submittedName>
</protein>
<sequence>MAHIRPLISGITIRTSQSFRYCRVDDGLLAQSMEDSNGPLSMTMIIERYELAYRRYWLHGI</sequence>
<name>A0A074ZLM7_AURSE</name>
<evidence type="ECO:0000313" key="2">
    <source>
        <dbReference type="Proteomes" id="UP000030641"/>
    </source>
</evidence>
<accession>A0A074ZLM7</accession>